<organism evidence="5 6">
    <name type="scientific">Streptomyces albospinus</name>
    <dbReference type="NCBI Taxonomy" id="285515"/>
    <lineage>
        <taxon>Bacteria</taxon>
        <taxon>Bacillati</taxon>
        <taxon>Actinomycetota</taxon>
        <taxon>Actinomycetes</taxon>
        <taxon>Kitasatosporales</taxon>
        <taxon>Streptomycetaceae</taxon>
        <taxon>Streptomyces</taxon>
    </lineage>
</organism>
<evidence type="ECO:0000256" key="3">
    <source>
        <dbReference type="ARBA" id="ARBA00022827"/>
    </source>
</evidence>
<proteinExistence type="predicted"/>
<reference evidence="6" key="1">
    <citation type="journal article" date="2019" name="Int. J. Syst. Evol. Microbiol.">
        <title>The Global Catalogue of Microorganisms (GCM) 10K type strain sequencing project: providing services to taxonomists for standard genome sequencing and annotation.</title>
        <authorList>
            <consortium name="The Broad Institute Genomics Platform"/>
            <consortium name="The Broad Institute Genome Sequencing Center for Infectious Disease"/>
            <person name="Wu L."/>
            <person name="Ma J."/>
        </authorList>
    </citation>
    <scope>NUCLEOTIDE SEQUENCE [LARGE SCALE GENOMIC DNA]</scope>
    <source>
        <strain evidence="6">JCM 3399</strain>
    </source>
</reference>
<comment type="cofactor">
    <cofactor evidence="1">
        <name>FAD</name>
        <dbReference type="ChEBI" id="CHEBI:57692"/>
    </cofactor>
</comment>
<accession>A0ABQ2VL39</accession>
<evidence type="ECO:0000259" key="4">
    <source>
        <dbReference type="Pfam" id="PF01494"/>
    </source>
</evidence>
<dbReference type="Gene3D" id="3.40.30.120">
    <property type="match status" value="1"/>
</dbReference>
<evidence type="ECO:0000313" key="5">
    <source>
        <dbReference type="EMBL" id="GGU93887.1"/>
    </source>
</evidence>
<dbReference type="PANTHER" id="PTHR43004">
    <property type="entry name" value="TRK SYSTEM POTASSIUM UPTAKE PROTEIN"/>
    <property type="match status" value="1"/>
</dbReference>
<evidence type="ECO:0000256" key="2">
    <source>
        <dbReference type="ARBA" id="ARBA00022630"/>
    </source>
</evidence>
<feature type="domain" description="FAD-binding" evidence="4">
    <location>
        <begin position="2"/>
        <end position="85"/>
    </location>
</feature>
<dbReference type="InterPro" id="IPR050641">
    <property type="entry name" value="RIFMO-like"/>
</dbReference>
<comment type="caution">
    <text evidence="5">The sequence shown here is derived from an EMBL/GenBank/DDBJ whole genome shotgun (WGS) entry which is preliminary data.</text>
</comment>
<keyword evidence="2" id="KW-0285">Flavoprotein</keyword>
<protein>
    <recommendedName>
        <fullName evidence="4">FAD-binding domain-containing protein</fullName>
    </recommendedName>
</protein>
<dbReference type="PANTHER" id="PTHR43004:SF19">
    <property type="entry name" value="BINDING MONOOXYGENASE, PUTATIVE (JCVI)-RELATED"/>
    <property type="match status" value="1"/>
</dbReference>
<dbReference type="PRINTS" id="PR00420">
    <property type="entry name" value="RNGMNOXGNASE"/>
</dbReference>
<dbReference type="Pfam" id="PF01494">
    <property type="entry name" value="FAD_binding_3"/>
    <property type="match status" value="1"/>
</dbReference>
<dbReference type="Proteomes" id="UP000654471">
    <property type="component" value="Unassembled WGS sequence"/>
</dbReference>
<gene>
    <name evidence="5" type="ORF">GCM10010211_70990</name>
</gene>
<dbReference type="Pfam" id="PF21274">
    <property type="entry name" value="Rng_hyd_C"/>
    <property type="match status" value="1"/>
</dbReference>
<dbReference type="InterPro" id="IPR036188">
    <property type="entry name" value="FAD/NAD-bd_sf"/>
</dbReference>
<evidence type="ECO:0000313" key="6">
    <source>
        <dbReference type="Proteomes" id="UP000654471"/>
    </source>
</evidence>
<keyword evidence="6" id="KW-1185">Reference proteome</keyword>
<keyword evidence="3" id="KW-0274">FAD</keyword>
<dbReference type="EMBL" id="BMRP01000044">
    <property type="protein sequence ID" value="GGU93887.1"/>
    <property type="molecule type" value="Genomic_DNA"/>
</dbReference>
<evidence type="ECO:0000256" key="1">
    <source>
        <dbReference type="ARBA" id="ARBA00001974"/>
    </source>
</evidence>
<dbReference type="SUPFAM" id="SSF51905">
    <property type="entry name" value="FAD/NAD(P)-binding domain"/>
    <property type="match status" value="1"/>
</dbReference>
<dbReference type="InterPro" id="IPR002938">
    <property type="entry name" value="FAD-bd"/>
</dbReference>
<dbReference type="Gene3D" id="3.50.50.60">
    <property type="entry name" value="FAD/NAD(P)-binding domain"/>
    <property type="match status" value="1"/>
</dbReference>
<sequence>MWIFTAGNTTRHATQYRVNRVFVAGDAAHVHVPAGGQGVNVGMQDAVNLAWKLAAEAKGRVTPLITHGAASYDRERRPVARLLSCNTQAQTALMTAFTPEGAALRDLMSTLLGRPETNERLANLLSGLSVSYDNPDAAHPLDGHRAPDLRLSDGETLLRRLRIDRFLLLDFTPSEEFAALGSPAVQVASAEPWSGPAAALIRPDGYIARAWTVADVDQARAALTDWVSA</sequence>
<name>A0ABQ2VL39_9ACTN</name>